<dbReference type="EMBL" id="PFWU01000046">
    <property type="protein sequence ID" value="PJA45229.1"/>
    <property type="molecule type" value="Genomic_DNA"/>
</dbReference>
<organism evidence="1 2">
    <name type="scientific">Candidatus Uhrbacteria bacterium CG_4_9_14_3_um_filter_50_9</name>
    <dbReference type="NCBI Taxonomy" id="1975035"/>
    <lineage>
        <taxon>Bacteria</taxon>
        <taxon>Candidatus Uhriibacteriota</taxon>
    </lineage>
</organism>
<sequence length="122" mass="13795">MKDDSNNRARYSGQVRIRNLRGWNGREADKPEPVEHRCVIRELPNGRHRVRIQGVGVGHVDMSGSKFNDQPFSTTDANGYPEIVRANGYTEGISDHLQGRFNVSSDDGNVIAEGEFDIRRRD</sequence>
<gene>
    <name evidence="1" type="ORF">CO174_04350</name>
</gene>
<reference evidence="2" key="1">
    <citation type="submission" date="2017-09" db="EMBL/GenBank/DDBJ databases">
        <title>Depth-based differentiation of microbial function through sediment-hosted aquifers and enrichment of novel symbionts in the deep terrestrial subsurface.</title>
        <authorList>
            <person name="Probst A.J."/>
            <person name="Ladd B."/>
            <person name="Jarett J.K."/>
            <person name="Geller-Mcgrath D.E."/>
            <person name="Sieber C.M.K."/>
            <person name="Emerson J.B."/>
            <person name="Anantharaman K."/>
            <person name="Thomas B.C."/>
            <person name="Malmstrom R."/>
            <person name="Stieglmeier M."/>
            <person name="Klingl A."/>
            <person name="Woyke T."/>
            <person name="Ryan C.M."/>
            <person name="Banfield J.F."/>
        </authorList>
    </citation>
    <scope>NUCLEOTIDE SEQUENCE [LARGE SCALE GENOMIC DNA]</scope>
</reference>
<protein>
    <submittedName>
        <fullName evidence="1">Uncharacterized protein</fullName>
    </submittedName>
</protein>
<dbReference type="Proteomes" id="UP000229385">
    <property type="component" value="Unassembled WGS sequence"/>
</dbReference>
<comment type="caution">
    <text evidence="1">The sequence shown here is derived from an EMBL/GenBank/DDBJ whole genome shotgun (WGS) entry which is preliminary data.</text>
</comment>
<dbReference type="AlphaFoldDB" id="A0A2M7XBJ5"/>
<evidence type="ECO:0000313" key="1">
    <source>
        <dbReference type="EMBL" id="PJA45229.1"/>
    </source>
</evidence>
<accession>A0A2M7XBJ5</accession>
<evidence type="ECO:0000313" key="2">
    <source>
        <dbReference type="Proteomes" id="UP000229385"/>
    </source>
</evidence>
<name>A0A2M7XBJ5_9BACT</name>
<proteinExistence type="predicted"/>